<dbReference type="Proteomes" id="UP001152519">
    <property type="component" value="Unassembled WGS sequence"/>
</dbReference>
<reference evidence="3" key="1">
    <citation type="submission" date="2021-05" db="EMBL/GenBank/DDBJ databases">
        <authorList>
            <person name="Arsene-Ploetze F."/>
        </authorList>
    </citation>
    <scope>NUCLEOTIDE SEQUENCE</scope>
    <source>
        <strain evidence="3">DSM 42138</strain>
    </source>
</reference>
<dbReference type="AlphaFoldDB" id="A0A9W4DXL4"/>
<organism evidence="3 4">
    <name type="scientific">Actinacidiphila cocklensis</name>
    <dbReference type="NCBI Taxonomy" id="887465"/>
    <lineage>
        <taxon>Bacteria</taxon>
        <taxon>Bacillati</taxon>
        <taxon>Actinomycetota</taxon>
        <taxon>Actinomycetes</taxon>
        <taxon>Kitasatosporales</taxon>
        <taxon>Streptomycetaceae</taxon>
        <taxon>Actinacidiphila</taxon>
    </lineage>
</organism>
<comment type="caution">
    <text evidence="3">The sequence shown here is derived from an EMBL/GenBank/DDBJ whole genome shotgun (WGS) entry which is preliminary data.</text>
</comment>
<evidence type="ECO:0000256" key="1">
    <source>
        <dbReference type="SAM" id="MobiDB-lite"/>
    </source>
</evidence>
<name>A0A9W4DXL4_9ACTN</name>
<sequence>MLPAVHSLLPQCRSSGTGARSERLRLCLTDSGDLITFQDHWTGHRSPGEPGYQRPHVHVRPFDDPRNGQLPGAEEHYYYDPSLGRTGPQPGGAH</sequence>
<evidence type="ECO:0000259" key="2">
    <source>
        <dbReference type="Pfam" id="PF15657"/>
    </source>
</evidence>
<proteinExistence type="predicted"/>
<protein>
    <recommendedName>
        <fullName evidence="2">HNH/Endo VII superfamily nuclease toxins domain-containing protein</fullName>
    </recommendedName>
</protein>
<gene>
    <name evidence="3" type="ORF">SCOCK_60195</name>
</gene>
<keyword evidence="4" id="KW-1185">Reference proteome</keyword>
<dbReference type="Pfam" id="PF15657">
    <property type="entry name" value="Tox-HNH-EHHH"/>
    <property type="match status" value="1"/>
</dbReference>
<feature type="region of interest" description="Disordered" evidence="1">
    <location>
        <begin position="42"/>
        <end position="94"/>
    </location>
</feature>
<dbReference type="RefSeq" id="WP_422665350.1">
    <property type="nucleotide sequence ID" value="NZ_CAJSLV010000092.1"/>
</dbReference>
<dbReference type="EMBL" id="CAJSLV010000092">
    <property type="protein sequence ID" value="CAG6397862.1"/>
    <property type="molecule type" value="Genomic_DNA"/>
</dbReference>
<evidence type="ECO:0000313" key="3">
    <source>
        <dbReference type="EMBL" id="CAG6397862.1"/>
    </source>
</evidence>
<dbReference type="InterPro" id="IPR028048">
    <property type="entry name" value="Tox-HNH-EHHH"/>
</dbReference>
<accession>A0A9W4DXL4</accession>
<feature type="domain" description="HNH/Endo VII superfamily nuclease toxins" evidence="2">
    <location>
        <begin position="31"/>
        <end position="79"/>
    </location>
</feature>
<evidence type="ECO:0000313" key="4">
    <source>
        <dbReference type="Proteomes" id="UP001152519"/>
    </source>
</evidence>